<evidence type="ECO:0008006" key="3">
    <source>
        <dbReference type="Google" id="ProtNLM"/>
    </source>
</evidence>
<accession>A0A8H6ZG35</accession>
<keyword evidence="2" id="KW-1185">Reference proteome</keyword>
<comment type="caution">
    <text evidence="1">The sequence shown here is derived from an EMBL/GenBank/DDBJ whole genome shotgun (WGS) entry which is preliminary data.</text>
</comment>
<protein>
    <recommendedName>
        <fullName evidence="3">F-box domain-containing protein</fullName>
    </recommendedName>
</protein>
<dbReference type="Proteomes" id="UP000623467">
    <property type="component" value="Unassembled WGS sequence"/>
</dbReference>
<evidence type="ECO:0000313" key="1">
    <source>
        <dbReference type="EMBL" id="KAF7374990.1"/>
    </source>
</evidence>
<gene>
    <name evidence="1" type="ORF">MSAN_00385100</name>
</gene>
<dbReference type="AlphaFoldDB" id="A0A8H6ZG35"/>
<dbReference type="OrthoDB" id="2322499at2759"/>
<evidence type="ECO:0000313" key="2">
    <source>
        <dbReference type="Proteomes" id="UP000623467"/>
    </source>
</evidence>
<proteinExistence type="predicted"/>
<dbReference type="EMBL" id="JACAZH010000002">
    <property type="protein sequence ID" value="KAF7374990.1"/>
    <property type="molecule type" value="Genomic_DNA"/>
</dbReference>
<reference evidence="1" key="1">
    <citation type="submission" date="2020-05" db="EMBL/GenBank/DDBJ databases">
        <title>Mycena genomes resolve the evolution of fungal bioluminescence.</title>
        <authorList>
            <person name="Tsai I.J."/>
        </authorList>
    </citation>
    <scope>NUCLEOTIDE SEQUENCE</scope>
    <source>
        <strain evidence="1">160909Yilan</strain>
    </source>
</reference>
<organism evidence="1 2">
    <name type="scientific">Mycena sanguinolenta</name>
    <dbReference type="NCBI Taxonomy" id="230812"/>
    <lineage>
        <taxon>Eukaryota</taxon>
        <taxon>Fungi</taxon>
        <taxon>Dikarya</taxon>
        <taxon>Basidiomycota</taxon>
        <taxon>Agaricomycotina</taxon>
        <taxon>Agaricomycetes</taxon>
        <taxon>Agaricomycetidae</taxon>
        <taxon>Agaricales</taxon>
        <taxon>Marasmiineae</taxon>
        <taxon>Mycenaceae</taxon>
        <taxon>Mycena</taxon>
    </lineage>
</organism>
<name>A0A8H6ZG35_9AGAR</name>
<sequence length="649" mass="74119">MSRRSARLSRKVAKDMLISGGYNELRDAVEDEEGTEVVPRKKRRKVNAKSTTGIIKSSSFVAAEEFPSSFGDFPLDIVAEIFRVGRLSPMDLLNLARTSKGIRGTLMSRSSAFMWKQSRSHIEGLPDLPRDLSEPQYANLCFSTHCHECLAGRVLTIIWSARTRLCNKFGTHKWVASRTELESALLWSLIPTHREWDYRRELFSVDEARRLSEECVVFREDGELQMSNPDYQVWFTQKKDALEEINAHARLCAVWAANRTIERKDQLYEARGLRYDAIVERLTALGWAEDMFHRPEFCSHKLVNQPKKLTDRIWKNIQGPLVELLAELKERRERVDAIKNRQRLAARVYDQFREASPPGMLLPPRIDVLLTEPFRVVIEDTLAEEVLTEESFAAAISSVAEFSVGWRRRKEKELIKIMRKNRPGAVQADLHLATTFFTCSIYPAEPLRFPAILVHPSATEFDEWGEVDSEEEDEDTRVDLQYTLQEAAWNADDCVQLQERAQRSARFIVRACGLDPDVTTGAEMDEINPALECLNCSNKRDGHLVMRWTQATILQPNHVCDSPGIPSWRCLNPDEERLLENKELQLLGTCSPEQACCCKVCGDSRRVPLSTMKGHLLAEHGISDKVLENIVYPLDVGPADQFPPPVRLK</sequence>